<dbReference type="InterPro" id="IPR036937">
    <property type="entry name" value="Adhesion_dom_fimbrial_sf"/>
</dbReference>
<dbReference type="Gene3D" id="2.60.40.1090">
    <property type="entry name" value="Fimbrial-type adhesion domain"/>
    <property type="match status" value="1"/>
</dbReference>
<dbReference type="PANTHER" id="PTHR33420:SF10">
    <property type="entry name" value="FIMBRIAE MAJOR SUBUNIT"/>
    <property type="match status" value="1"/>
</dbReference>
<dbReference type="PANTHER" id="PTHR33420">
    <property type="entry name" value="FIMBRIAL SUBUNIT ELFA-RELATED"/>
    <property type="match status" value="1"/>
</dbReference>
<proteinExistence type="predicted"/>
<sequence length="176" mass="17486">MKKLTLSILVLGALFGTSVQANNTITFLGDVSDQTCEVAINGNAANPSVLLPTVSTAQLATAGSVAGETPFTISVSGCTVNATQALPIKTVFLGNNITTAGNLGNTGTATNVALQLLDSVGGTSINLTAGSAVDGLNVAAGADSASHDFAVQYISETGSATAGRVISSVQYSVSYL</sequence>
<evidence type="ECO:0000313" key="3">
    <source>
        <dbReference type="Proteomes" id="UP000527352"/>
    </source>
</evidence>
<dbReference type="InterPro" id="IPR050263">
    <property type="entry name" value="Bact_Fimbrial_Adh_Pro"/>
</dbReference>
<dbReference type="SUPFAM" id="SSF49401">
    <property type="entry name" value="Bacterial adhesins"/>
    <property type="match status" value="1"/>
</dbReference>
<comment type="caution">
    <text evidence="2">The sequence shown here is derived from an EMBL/GenBank/DDBJ whole genome shotgun (WGS) entry which is preliminary data.</text>
</comment>
<keyword evidence="1" id="KW-0732">Signal</keyword>
<evidence type="ECO:0000313" key="2">
    <source>
        <dbReference type="EMBL" id="NLQ24986.1"/>
    </source>
</evidence>
<dbReference type="Proteomes" id="UP000527352">
    <property type="component" value="Unassembled WGS sequence"/>
</dbReference>
<protein>
    <submittedName>
        <fullName evidence="2">Type 1 fimbrial protein</fullName>
    </submittedName>
</protein>
<name>A0ABX1KS05_9GAMM</name>
<dbReference type="EMBL" id="JABAEB010000014">
    <property type="protein sequence ID" value="NLQ24986.1"/>
    <property type="molecule type" value="Genomic_DNA"/>
</dbReference>
<reference evidence="2 3" key="1">
    <citation type="submission" date="2020-04" db="EMBL/GenBank/DDBJ databases">
        <title>The first description of lens atrophy caused by putative novel Shewanella sp. that is a new emerging pathogen for cultured rainbow trout?</title>
        <authorList>
            <person name="Saticioglu I.B."/>
            <person name="Duman M."/>
            <person name="Altun S."/>
        </authorList>
    </citation>
    <scope>NUCLEOTIDE SEQUENCE [LARGE SCALE GENOMIC DNA]</scope>
    <source>
        <strain evidence="2 3">S-1</strain>
    </source>
</reference>
<dbReference type="RefSeq" id="WP_168827244.1">
    <property type="nucleotide sequence ID" value="NZ_JABAEB010000014.1"/>
</dbReference>
<keyword evidence="3" id="KW-1185">Reference proteome</keyword>
<gene>
    <name evidence="2" type="ORF">HGO26_19145</name>
</gene>
<accession>A0ABX1KS05</accession>
<organism evidence="2 3">
    <name type="scientific">Shewanella oncorhynchi</name>
    <dbReference type="NCBI Taxonomy" id="2726434"/>
    <lineage>
        <taxon>Bacteria</taxon>
        <taxon>Pseudomonadati</taxon>
        <taxon>Pseudomonadota</taxon>
        <taxon>Gammaproteobacteria</taxon>
        <taxon>Alteromonadales</taxon>
        <taxon>Shewanellaceae</taxon>
        <taxon>Shewanella</taxon>
    </lineage>
</organism>
<feature type="chain" id="PRO_5047111522" evidence="1">
    <location>
        <begin position="22"/>
        <end position="176"/>
    </location>
</feature>
<dbReference type="InterPro" id="IPR008966">
    <property type="entry name" value="Adhesion_dom_sf"/>
</dbReference>
<feature type="signal peptide" evidence="1">
    <location>
        <begin position="1"/>
        <end position="21"/>
    </location>
</feature>
<evidence type="ECO:0000256" key="1">
    <source>
        <dbReference type="SAM" id="SignalP"/>
    </source>
</evidence>